<name>A0A7R9AJK5_9CRUS</name>
<evidence type="ECO:0000256" key="6">
    <source>
        <dbReference type="ARBA" id="ARBA00022741"/>
    </source>
</evidence>
<reference evidence="13" key="1">
    <citation type="submission" date="2020-11" db="EMBL/GenBank/DDBJ databases">
        <authorList>
            <person name="Tran Van P."/>
        </authorList>
    </citation>
    <scope>NUCLEOTIDE SEQUENCE</scope>
</reference>
<evidence type="ECO:0000256" key="11">
    <source>
        <dbReference type="ARBA" id="ARBA00038036"/>
    </source>
</evidence>
<dbReference type="SUPFAM" id="SSF53067">
    <property type="entry name" value="Actin-like ATPase domain"/>
    <property type="match status" value="2"/>
</dbReference>
<comment type="subunit">
    <text evidence="3">Homodimer.</text>
</comment>
<organism evidence="13">
    <name type="scientific">Darwinula stevensoni</name>
    <dbReference type="NCBI Taxonomy" id="69355"/>
    <lineage>
        <taxon>Eukaryota</taxon>
        <taxon>Metazoa</taxon>
        <taxon>Ecdysozoa</taxon>
        <taxon>Arthropoda</taxon>
        <taxon>Crustacea</taxon>
        <taxon>Oligostraca</taxon>
        <taxon>Ostracoda</taxon>
        <taxon>Podocopa</taxon>
        <taxon>Podocopida</taxon>
        <taxon>Darwinulocopina</taxon>
        <taxon>Darwinuloidea</taxon>
        <taxon>Darwinulidae</taxon>
        <taxon>Darwinula</taxon>
    </lineage>
</organism>
<keyword evidence="10" id="KW-0173">Coenzyme A biosynthesis</keyword>
<evidence type="ECO:0000256" key="3">
    <source>
        <dbReference type="ARBA" id="ARBA00011738"/>
    </source>
</evidence>
<keyword evidence="9" id="KW-0630">Potassium</keyword>
<feature type="non-terminal residue" evidence="13">
    <location>
        <position position="104"/>
    </location>
</feature>
<evidence type="ECO:0000256" key="7">
    <source>
        <dbReference type="ARBA" id="ARBA00022777"/>
    </source>
</evidence>
<dbReference type="EMBL" id="CAJPEV010028161">
    <property type="protein sequence ID" value="CAG0908908.1"/>
    <property type="molecule type" value="Genomic_DNA"/>
</dbReference>
<comment type="cofactor">
    <cofactor evidence="1">
        <name>K(+)</name>
        <dbReference type="ChEBI" id="CHEBI:29103"/>
    </cofactor>
</comment>
<dbReference type="PANTHER" id="PTHR34265:SF1">
    <property type="entry name" value="TYPE III PANTOTHENATE KINASE"/>
    <property type="match status" value="1"/>
</dbReference>
<dbReference type="InterPro" id="IPR004619">
    <property type="entry name" value="Type_III_PanK"/>
</dbReference>
<dbReference type="Pfam" id="PF03309">
    <property type="entry name" value="Pan_kinase"/>
    <property type="match status" value="1"/>
</dbReference>
<evidence type="ECO:0000256" key="9">
    <source>
        <dbReference type="ARBA" id="ARBA00022958"/>
    </source>
</evidence>
<evidence type="ECO:0000256" key="12">
    <source>
        <dbReference type="ARBA" id="ARBA00040883"/>
    </source>
</evidence>
<protein>
    <recommendedName>
        <fullName evidence="12">Type III pantothenate kinase</fullName>
    </recommendedName>
</protein>
<keyword evidence="5" id="KW-0808">Transferase</keyword>
<evidence type="ECO:0000256" key="5">
    <source>
        <dbReference type="ARBA" id="ARBA00022679"/>
    </source>
</evidence>
<dbReference type="AlphaFoldDB" id="A0A7R9AJK5"/>
<evidence type="ECO:0000256" key="4">
    <source>
        <dbReference type="ARBA" id="ARBA00022490"/>
    </source>
</evidence>
<dbReference type="GO" id="GO:0005737">
    <property type="term" value="C:cytoplasm"/>
    <property type="evidence" value="ECO:0007669"/>
    <property type="project" value="UniProtKB-SubCell"/>
</dbReference>
<evidence type="ECO:0000256" key="2">
    <source>
        <dbReference type="ARBA" id="ARBA00004496"/>
    </source>
</evidence>
<dbReference type="PANTHER" id="PTHR34265">
    <property type="entry name" value="TYPE III PANTOTHENATE KINASE"/>
    <property type="match status" value="1"/>
</dbReference>
<evidence type="ECO:0000256" key="10">
    <source>
        <dbReference type="ARBA" id="ARBA00022993"/>
    </source>
</evidence>
<dbReference type="Gene3D" id="3.30.420.40">
    <property type="match status" value="1"/>
</dbReference>
<evidence type="ECO:0000256" key="8">
    <source>
        <dbReference type="ARBA" id="ARBA00022840"/>
    </source>
</evidence>
<evidence type="ECO:0000313" key="14">
    <source>
        <dbReference type="Proteomes" id="UP000677054"/>
    </source>
</evidence>
<dbReference type="GO" id="GO:0015937">
    <property type="term" value="P:coenzyme A biosynthetic process"/>
    <property type="evidence" value="ECO:0007669"/>
    <property type="project" value="UniProtKB-KW"/>
</dbReference>
<gene>
    <name evidence="13" type="ORF">DSTB1V02_LOCUS15210</name>
</gene>
<dbReference type="GO" id="GO:0004594">
    <property type="term" value="F:pantothenate kinase activity"/>
    <property type="evidence" value="ECO:0007669"/>
    <property type="project" value="InterPro"/>
</dbReference>
<sequence length="104" mass="11400">MLGCCVASDEVRRRAQRQIVEHWDGLPPQWVVSSESEGGLTNGYEVPSRLGTDRWVAMIGAWQRMKIQRSGQTPPPLIVAMVGTAVTVEAIDQNGRFLGGLILP</sequence>
<keyword evidence="7" id="KW-0418">Kinase</keyword>
<dbReference type="OrthoDB" id="10591569at2759"/>
<dbReference type="InterPro" id="IPR043129">
    <property type="entry name" value="ATPase_NBD"/>
</dbReference>
<proteinExistence type="inferred from homology"/>
<keyword evidence="6" id="KW-0547">Nucleotide-binding</keyword>
<keyword evidence="4" id="KW-0963">Cytoplasm</keyword>
<accession>A0A7R9AJK5</accession>
<comment type="subcellular location">
    <subcellularLocation>
        <location evidence="2">Cytoplasm</location>
    </subcellularLocation>
</comment>
<keyword evidence="8" id="KW-0067">ATP-binding</keyword>
<comment type="similarity">
    <text evidence="11">Belongs to the type III pantothenate kinase family.</text>
</comment>
<dbReference type="Proteomes" id="UP000677054">
    <property type="component" value="Unassembled WGS sequence"/>
</dbReference>
<dbReference type="GO" id="GO:0005524">
    <property type="term" value="F:ATP binding"/>
    <property type="evidence" value="ECO:0007669"/>
    <property type="project" value="UniProtKB-KW"/>
</dbReference>
<dbReference type="EMBL" id="LR927679">
    <property type="protein sequence ID" value="CAD7255465.1"/>
    <property type="molecule type" value="Genomic_DNA"/>
</dbReference>
<evidence type="ECO:0000256" key="1">
    <source>
        <dbReference type="ARBA" id="ARBA00001958"/>
    </source>
</evidence>
<evidence type="ECO:0000313" key="13">
    <source>
        <dbReference type="EMBL" id="CAD7255465.1"/>
    </source>
</evidence>
<keyword evidence="14" id="KW-1185">Reference proteome</keyword>